<comment type="caution">
    <text evidence="7">The sequence shown here is derived from an EMBL/GenBank/DDBJ whole genome shotgun (WGS) entry which is preliminary data.</text>
</comment>
<gene>
    <name evidence="7" type="ORF">EV696_12053</name>
</gene>
<accession>A0A4R6UHG9</accession>
<feature type="transmembrane region" description="Helical" evidence="5">
    <location>
        <begin position="102"/>
        <end position="119"/>
    </location>
</feature>
<dbReference type="GO" id="GO:0043709">
    <property type="term" value="P:cell adhesion involved in single-species biofilm formation"/>
    <property type="evidence" value="ECO:0007669"/>
    <property type="project" value="TreeGrafter"/>
</dbReference>
<dbReference type="NCBIfam" id="TIGR00254">
    <property type="entry name" value="GGDEF"/>
    <property type="match status" value="1"/>
</dbReference>
<keyword evidence="5" id="KW-0812">Transmembrane</keyword>
<dbReference type="Pfam" id="PF00990">
    <property type="entry name" value="GGDEF"/>
    <property type="match status" value="1"/>
</dbReference>
<evidence type="ECO:0000256" key="5">
    <source>
        <dbReference type="SAM" id="Phobius"/>
    </source>
</evidence>
<dbReference type="InterPro" id="IPR050469">
    <property type="entry name" value="Diguanylate_Cyclase"/>
</dbReference>
<dbReference type="EC" id="2.7.7.65" evidence="3"/>
<feature type="transmembrane region" description="Helical" evidence="5">
    <location>
        <begin position="49"/>
        <end position="72"/>
    </location>
</feature>
<evidence type="ECO:0000259" key="6">
    <source>
        <dbReference type="PROSITE" id="PS50887"/>
    </source>
</evidence>
<feature type="transmembrane region" description="Helical" evidence="5">
    <location>
        <begin position="79"/>
        <end position="96"/>
    </location>
</feature>
<sequence>MSEQRQPSNDGMHRRTLVLFRVIEFAAAAYMLAFVFWDNWLLPGAWQQTLSWRVAGAFGFVLAGALSFIPSFTNRQAELGALSIWWGLFAMCQVFVLLPNGFIMGLPGVYMFGFAILVYSTSRRLLWANILGFLLWPTLALFQANPEPEVWIQYAVFLLCGASMLLILGDLLIRRLRKDSHYQAKLSHLAFTDGLTGVLNRRRFFQLLNQQLQNRSNPSMALLAIDIDHFKSINDRHGHLTGDVAIQTSATIIAAQLRPSDVIGRTGGEEFAVMLPQCSLDNAKAVAERIRQAIANTPLVLPKPSEGEVLHLTLSIGIAISHADDNSESLMHRADQQLYAAKHSGRNCVRYAESAHTETLFSET</sequence>
<feature type="transmembrane region" description="Helical" evidence="5">
    <location>
        <begin position="18"/>
        <end position="37"/>
    </location>
</feature>
<dbReference type="GO" id="GO:0005886">
    <property type="term" value="C:plasma membrane"/>
    <property type="evidence" value="ECO:0007669"/>
    <property type="project" value="UniProtKB-SubCell"/>
</dbReference>
<comment type="cofactor">
    <cofactor evidence="1">
        <name>Mg(2+)</name>
        <dbReference type="ChEBI" id="CHEBI:18420"/>
    </cofactor>
</comment>
<evidence type="ECO:0000313" key="7">
    <source>
        <dbReference type="EMBL" id="TDQ45476.1"/>
    </source>
</evidence>
<dbReference type="EMBL" id="SNYM01000020">
    <property type="protein sequence ID" value="TDQ45476.1"/>
    <property type="molecule type" value="Genomic_DNA"/>
</dbReference>
<evidence type="ECO:0000256" key="1">
    <source>
        <dbReference type="ARBA" id="ARBA00001946"/>
    </source>
</evidence>
<dbReference type="GO" id="GO:0052621">
    <property type="term" value="F:diguanylate cyclase activity"/>
    <property type="evidence" value="ECO:0007669"/>
    <property type="project" value="UniProtKB-EC"/>
</dbReference>
<dbReference type="Proteomes" id="UP000295375">
    <property type="component" value="Unassembled WGS sequence"/>
</dbReference>
<dbReference type="GO" id="GO:1902201">
    <property type="term" value="P:negative regulation of bacterial-type flagellum-dependent cell motility"/>
    <property type="evidence" value="ECO:0007669"/>
    <property type="project" value="TreeGrafter"/>
</dbReference>
<keyword evidence="5" id="KW-0472">Membrane</keyword>
<dbReference type="InterPro" id="IPR029787">
    <property type="entry name" value="Nucleotide_cyclase"/>
</dbReference>
<dbReference type="CDD" id="cd01949">
    <property type="entry name" value="GGDEF"/>
    <property type="match status" value="1"/>
</dbReference>
<feature type="transmembrane region" description="Helical" evidence="5">
    <location>
        <begin position="126"/>
        <end position="145"/>
    </location>
</feature>
<comment type="subcellular location">
    <subcellularLocation>
        <location evidence="2">Cell inner membrane</location>
    </subcellularLocation>
</comment>
<organism evidence="7 8">
    <name type="scientific">Permianibacter aggregans</name>
    <dbReference type="NCBI Taxonomy" id="1510150"/>
    <lineage>
        <taxon>Bacteria</taxon>
        <taxon>Pseudomonadati</taxon>
        <taxon>Pseudomonadota</taxon>
        <taxon>Gammaproteobacteria</taxon>
        <taxon>Pseudomonadales</taxon>
        <taxon>Pseudomonadaceae</taxon>
        <taxon>Permianibacter</taxon>
    </lineage>
</organism>
<evidence type="ECO:0000256" key="2">
    <source>
        <dbReference type="ARBA" id="ARBA00004533"/>
    </source>
</evidence>
<dbReference type="PANTHER" id="PTHR45138">
    <property type="entry name" value="REGULATORY COMPONENTS OF SENSORY TRANSDUCTION SYSTEM"/>
    <property type="match status" value="1"/>
</dbReference>
<dbReference type="FunFam" id="3.30.70.270:FF:000001">
    <property type="entry name" value="Diguanylate cyclase domain protein"/>
    <property type="match status" value="1"/>
</dbReference>
<dbReference type="PROSITE" id="PS50887">
    <property type="entry name" value="GGDEF"/>
    <property type="match status" value="1"/>
</dbReference>
<name>A0A4R6UHG9_9GAMM</name>
<comment type="catalytic activity">
    <reaction evidence="4">
        <text>2 GTP = 3',3'-c-di-GMP + 2 diphosphate</text>
        <dbReference type="Rhea" id="RHEA:24898"/>
        <dbReference type="ChEBI" id="CHEBI:33019"/>
        <dbReference type="ChEBI" id="CHEBI:37565"/>
        <dbReference type="ChEBI" id="CHEBI:58805"/>
        <dbReference type="EC" id="2.7.7.65"/>
    </reaction>
</comment>
<feature type="transmembrane region" description="Helical" evidence="5">
    <location>
        <begin position="151"/>
        <end position="173"/>
    </location>
</feature>
<dbReference type="SUPFAM" id="SSF55073">
    <property type="entry name" value="Nucleotide cyclase"/>
    <property type="match status" value="1"/>
</dbReference>
<dbReference type="AlphaFoldDB" id="A0A4R6UHG9"/>
<protein>
    <recommendedName>
        <fullName evidence="3">diguanylate cyclase</fullName>
        <ecNumber evidence="3">2.7.7.65</ecNumber>
    </recommendedName>
</protein>
<dbReference type="PANTHER" id="PTHR45138:SF9">
    <property type="entry name" value="DIGUANYLATE CYCLASE DGCM-RELATED"/>
    <property type="match status" value="1"/>
</dbReference>
<dbReference type="SMART" id="SM00267">
    <property type="entry name" value="GGDEF"/>
    <property type="match status" value="1"/>
</dbReference>
<dbReference type="InterPro" id="IPR000160">
    <property type="entry name" value="GGDEF_dom"/>
</dbReference>
<feature type="domain" description="GGDEF" evidence="6">
    <location>
        <begin position="218"/>
        <end position="354"/>
    </location>
</feature>
<evidence type="ECO:0000313" key="8">
    <source>
        <dbReference type="Proteomes" id="UP000295375"/>
    </source>
</evidence>
<proteinExistence type="predicted"/>
<evidence type="ECO:0000256" key="3">
    <source>
        <dbReference type="ARBA" id="ARBA00012528"/>
    </source>
</evidence>
<dbReference type="InterPro" id="IPR043128">
    <property type="entry name" value="Rev_trsase/Diguanyl_cyclase"/>
</dbReference>
<reference evidence="7 8" key="1">
    <citation type="submission" date="2019-03" db="EMBL/GenBank/DDBJ databases">
        <title>Genomic Encyclopedia of Type Strains, Phase IV (KMG-IV): sequencing the most valuable type-strain genomes for metagenomic binning, comparative biology and taxonomic classification.</title>
        <authorList>
            <person name="Goeker M."/>
        </authorList>
    </citation>
    <scope>NUCLEOTIDE SEQUENCE [LARGE SCALE GENOMIC DNA]</scope>
    <source>
        <strain evidence="7 8">DSM 103792</strain>
    </source>
</reference>
<evidence type="ECO:0000256" key="4">
    <source>
        <dbReference type="ARBA" id="ARBA00034247"/>
    </source>
</evidence>
<keyword evidence="8" id="KW-1185">Reference proteome</keyword>
<keyword evidence="5" id="KW-1133">Transmembrane helix</keyword>
<dbReference type="Gene3D" id="3.30.70.270">
    <property type="match status" value="1"/>
</dbReference>